<dbReference type="InterPro" id="IPR030228">
    <property type="entry name" value="Gpn3"/>
</dbReference>
<keyword evidence="9" id="KW-0342">GTP-binding</keyword>
<dbReference type="OrthoDB" id="5839at2759"/>
<reference evidence="12" key="1">
    <citation type="submission" date="2021-02" db="EMBL/GenBank/DDBJ databases">
        <authorList>
            <person name="Dougan E. K."/>
            <person name="Rhodes N."/>
            <person name="Thang M."/>
            <person name="Chan C."/>
        </authorList>
    </citation>
    <scope>NUCLEOTIDE SEQUENCE</scope>
</reference>
<evidence type="ECO:0000256" key="1">
    <source>
        <dbReference type="ARBA" id="ARBA00005290"/>
    </source>
</evidence>
<dbReference type="CDD" id="cd17872">
    <property type="entry name" value="GPN3"/>
    <property type="match status" value="1"/>
</dbReference>
<gene>
    <name evidence="12" type="primary">gpn3</name>
    <name evidence="12" type="ORF">SNEC2469_LOCUS33482</name>
</gene>
<dbReference type="Proteomes" id="UP000601435">
    <property type="component" value="Unassembled WGS sequence"/>
</dbReference>
<dbReference type="InterPro" id="IPR004130">
    <property type="entry name" value="Gpn"/>
</dbReference>
<dbReference type="GO" id="GO:0016787">
    <property type="term" value="F:hydrolase activity"/>
    <property type="evidence" value="ECO:0007669"/>
    <property type="project" value="UniProtKB-KW"/>
</dbReference>
<feature type="compositionally biased region" description="Basic residues" evidence="10">
    <location>
        <begin position="842"/>
        <end position="857"/>
    </location>
</feature>
<keyword evidence="13" id="KW-1185">Reference proteome</keyword>
<dbReference type="Gene3D" id="3.40.50.300">
    <property type="entry name" value="P-loop containing nucleotide triphosphate hydrolases"/>
    <property type="match status" value="1"/>
</dbReference>
<organism evidence="12 13">
    <name type="scientific">Symbiodinium necroappetens</name>
    <dbReference type="NCBI Taxonomy" id="1628268"/>
    <lineage>
        <taxon>Eukaryota</taxon>
        <taxon>Sar</taxon>
        <taxon>Alveolata</taxon>
        <taxon>Dinophyceae</taxon>
        <taxon>Suessiales</taxon>
        <taxon>Symbiodiniaceae</taxon>
        <taxon>Symbiodinium</taxon>
    </lineage>
</organism>
<dbReference type="SUPFAM" id="SSF52540">
    <property type="entry name" value="P-loop containing nucleoside triphosphate hydrolases"/>
    <property type="match status" value="1"/>
</dbReference>
<dbReference type="InterPro" id="IPR044571">
    <property type="entry name" value="P4KG1-8"/>
</dbReference>
<evidence type="ECO:0000256" key="2">
    <source>
        <dbReference type="ARBA" id="ARBA00008941"/>
    </source>
</evidence>
<evidence type="ECO:0000259" key="11">
    <source>
        <dbReference type="PROSITE" id="PS50290"/>
    </source>
</evidence>
<dbReference type="FunFam" id="3.40.50.300:FF:000338">
    <property type="entry name" value="GPN-loop GTPase 2"/>
    <property type="match status" value="1"/>
</dbReference>
<dbReference type="Pfam" id="PF03029">
    <property type="entry name" value="ATP_bind_1"/>
    <property type="match status" value="1"/>
</dbReference>
<protein>
    <recommendedName>
        <fullName evidence="3">GPN-loop GTPase 3</fullName>
    </recommendedName>
</protein>
<evidence type="ECO:0000313" key="13">
    <source>
        <dbReference type="Proteomes" id="UP000601435"/>
    </source>
</evidence>
<dbReference type="GO" id="GO:0016301">
    <property type="term" value="F:kinase activity"/>
    <property type="evidence" value="ECO:0007669"/>
    <property type="project" value="UniProtKB-KW"/>
</dbReference>
<evidence type="ECO:0000256" key="6">
    <source>
        <dbReference type="ARBA" id="ARBA00022777"/>
    </source>
</evidence>
<feature type="domain" description="PI3K/PI4K catalytic" evidence="11">
    <location>
        <begin position="436"/>
        <end position="723"/>
    </location>
</feature>
<dbReference type="GO" id="GO:0005524">
    <property type="term" value="F:ATP binding"/>
    <property type="evidence" value="ECO:0007669"/>
    <property type="project" value="UniProtKB-KW"/>
</dbReference>
<keyword evidence="7" id="KW-0378">Hydrolase</keyword>
<dbReference type="PANTHER" id="PTHR45800:SF11">
    <property type="entry name" value="PHOSPHATIDYLINOSITOL 3-KINASE-RELATED PROTEIN KINASE"/>
    <property type="match status" value="1"/>
</dbReference>
<keyword evidence="6" id="KW-0418">Kinase</keyword>
<evidence type="ECO:0000256" key="10">
    <source>
        <dbReference type="SAM" id="MobiDB-lite"/>
    </source>
</evidence>
<evidence type="ECO:0000256" key="4">
    <source>
        <dbReference type="ARBA" id="ARBA00022679"/>
    </source>
</evidence>
<dbReference type="PANTHER" id="PTHR45800">
    <property type="entry name" value="PHOSPHATIDYLINOSITOL 4-KINASE GAMMA"/>
    <property type="match status" value="1"/>
</dbReference>
<dbReference type="PROSITE" id="PS50290">
    <property type="entry name" value="PI3_4_KINASE_3"/>
    <property type="match status" value="1"/>
</dbReference>
<proteinExistence type="inferred from homology"/>
<evidence type="ECO:0000256" key="9">
    <source>
        <dbReference type="ARBA" id="ARBA00023134"/>
    </source>
</evidence>
<keyword evidence="4" id="KW-0808">Transferase</keyword>
<evidence type="ECO:0000256" key="7">
    <source>
        <dbReference type="ARBA" id="ARBA00022801"/>
    </source>
</evidence>
<feature type="region of interest" description="Disordered" evidence="10">
    <location>
        <begin position="746"/>
        <end position="875"/>
    </location>
</feature>
<keyword evidence="5" id="KW-0547">Nucleotide-binding</keyword>
<evidence type="ECO:0000256" key="8">
    <source>
        <dbReference type="ARBA" id="ARBA00022840"/>
    </source>
</evidence>
<dbReference type="EMBL" id="CAJNJA010088585">
    <property type="protein sequence ID" value="CAE7939362.1"/>
    <property type="molecule type" value="Genomic_DNA"/>
</dbReference>
<comment type="similarity">
    <text evidence="2">Belongs to the PI3/PI4-kinase family. Type II PI4K subfamily.</text>
</comment>
<feature type="compositionally biased region" description="Pro residues" evidence="10">
    <location>
        <begin position="761"/>
        <end position="773"/>
    </location>
</feature>
<dbReference type="GO" id="GO:0005525">
    <property type="term" value="F:GTP binding"/>
    <property type="evidence" value="ECO:0007669"/>
    <property type="project" value="UniProtKB-KW"/>
</dbReference>
<dbReference type="AlphaFoldDB" id="A0A813C8A0"/>
<evidence type="ECO:0000256" key="5">
    <source>
        <dbReference type="ARBA" id="ARBA00022741"/>
    </source>
</evidence>
<keyword evidence="8" id="KW-0067">ATP-binding</keyword>
<dbReference type="InterPro" id="IPR027417">
    <property type="entry name" value="P-loop_NTPase"/>
</dbReference>
<evidence type="ECO:0000256" key="3">
    <source>
        <dbReference type="ARBA" id="ARBA00014587"/>
    </source>
</evidence>
<dbReference type="Pfam" id="PF00454">
    <property type="entry name" value="PI3_PI4_kinase"/>
    <property type="match status" value="1"/>
</dbReference>
<evidence type="ECO:0000313" key="12">
    <source>
        <dbReference type="EMBL" id="CAE7939362.1"/>
    </source>
</evidence>
<name>A0A813C8A0_9DINO</name>
<accession>A0A813C8A0</accession>
<comment type="caution">
    <text evidence="12">The sequence shown here is derived from an EMBL/GenBank/DDBJ whole genome shotgun (WGS) entry which is preliminary data.</text>
</comment>
<dbReference type="InterPro" id="IPR000403">
    <property type="entry name" value="PI3/4_kinase_cat_dom"/>
</dbReference>
<sequence length="928" mass="102128">MKYAQFVMGPAGCGKSTYCAIVQEHFKVALKRTCRVVNLDPAAENFAYDCYVDVRDLISVDDVMEELDYGPNGGLVYAMEYLSENMSWLEEQVSDALDDDYYIFDCPGQIELYSHLSVMREVVDMLQNEDFRVAGVYCIDVNFIEDGAKFLSGALTALTAMINLELPHINVLTKCDLLPEGADVERYIEGDSEAILSELRGSMHPRYRKLNEALGQVLEEYSLVSFVALNRDDEDSIELCLAHINHCIQYGENLEPEGAFDMPDDDMGYDVSASDSLSNDLPAMSRDIVSNEHATCAGALGLVEDEPVLHLRVRSAHPGQRDADCVNLAVMPFNTCNMIKARLKEQRRGLKAVRDNDIRLLHKGIELRGGYPVDYYLHSANAESPAELQYLIINHAAEKSKTAQARDIGLYTAHQVPTPQTLQDLVAVITDALQGGIKPSLTDDGTGATYMLRGASSPKPLAVFKPKDEEAFAPNNPRGYQGKENSVGLRPGILSTQQAAREVAAFLLDHKNYAGVPQTTLVHAKHEKFVNPDKSKVEWKVGAFQEFVNSCGTSGDFGMSVFSVSSVHRIGILDVRIINLDRNDGNLLVTESKRPRLIPIDHGLSLPDRLEVYTSDVVWMDWPQAKKPFAQAELDYIRSLEAEKDAKNIEMQLGIRRECLRLLEVTTKLLKFGADRGLTLHQIGQILYREDPDDGDGTHKPSVLEGIISRCVESALAAIGQSSGTASSTVESLDLLSSWRPEAKGLRRQVSGGGGQDHHPSPLPSPHIGPGRPPTEGTFTLLESGESDSFELSRAASPDGMGISMQLDGRPMSSGEQSGNEQIPTMDIESKEDSQDELAEARRRRRGTAGRYRHHLSVRPSAARVAAKEGSGSDASSGIFAIPGRGGFQWPSRLEKAFFRHLTVELCRYIDKHFPAAAETARAADEVS</sequence>
<feature type="compositionally biased region" description="Polar residues" evidence="10">
    <location>
        <begin position="814"/>
        <end position="823"/>
    </location>
</feature>
<comment type="similarity">
    <text evidence="1">Belongs to the GPN-loop GTPase family.</text>
</comment>